<evidence type="ECO:0000256" key="3">
    <source>
        <dbReference type="ARBA" id="ARBA00022622"/>
    </source>
</evidence>
<dbReference type="SUPFAM" id="SSF58087">
    <property type="entry name" value="Variant surface glycoprotein (N-terminal domain)"/>
    <property type="match status" value="2"/>
</dbReference>
<evidence type="ECO:0000256" key="4">
    <source>
        <dbReference type="ARBA" id="ARBA00023136"/>
    </source>
</evidence>
<evidence type="ECO:0000259" key="10">
    <source>
        <dbReference type="Pfam" id="PF00913"/>
    </source>
</evidence>
<dbReference type="Proteomes" id="UP000000702">
    <property type="component" value="Unassembled WGS sequence"/>
</dbReference>
<feature type="region of interest" description="Disordered" evidence="7">
    <location>
        <begin position="781"/>
        <end position="802"/>
    </location>
</feature>
<keyword evidence="11" id="KW-0675">Receptor</keyword>
<keyword evidence="12" id="KW-1185">Reference proteome</keyword>
<evidence type="ECO:0000313" key="11">
    <source>
        <dbReference type="EMBL" id="CCD14228.1"/>
    </source>
</evidence>
<keyword evidence="3" id="KW-0336">GPI-anchor</keyword>
<keyword evidence="4 8" id="KW-0472">Membrane</keyword>
<accession>F9WAG6</accession>
<keyword evidence="2" id="KW-1003">Cell membrane</keyword>
<keyword evidence="6" id="KW-0449">Lipoprotein</keyword>
<dbReference type="InterPro" id="IPR001812">
    <property type="entry name" value="Trypano_VSG_A_N_dom"/>
</dbReference>
<protein>
    <submittedName>
        <fullName evidence="11">Transferrin receptor-like, PAG-like</fullName>
    </submittedName>
</protein>
<reference evidence="12" key="1">
    <citation type="submission" date="2011-07" db="EMBL/GenBank/DDBJ databases">
        <title>Divergent evolution of antigenic variation in African trypanosomes.</title>
        <authorList>
            <person name="Jackson A.P."/>
            <person name="Berry A."/>
            <person name="Allison H.C."/>
            <person name="Burton P."/>
            <person name="Anderson J."/>
            <person name="Aslett M."/>
            <person name="Brown R."/>
            <person name="Corton N."/>
            <person name="Harris D."/>
            <person name="Hauser H."/>
            <person name="Gamble J."/>
            <person name="Gilderthorp R."/>
            <person name="McQuillan J."/>
            <person name="Quail M.A."/>
            <person name="Sanders M."/>
            <person name="Van Tonder A."/>
            <person name="Ginger M.L."/>
            <person name="Donelson J.E."/>
            <person name="Field M.C."/>
            <person name="Barry J.D."/>
            <person name="Berriman M."/>
            <person name="Hertz-Fowler C."/>
        </authorList>
    </citation>
    <scope>NUCLEOTIDE SEQUENCE [LARGE SCALE GENOMIC DNA]</scope>
    <source>
        <strain evidence="12">IL3000</strain>
    </source>
</reference>
<evidence type="ECO:0000256" key="5">
    <source>
        <dbReference type="ARBA" id="ARBA00023180"/>
    </source>
</evidence>
<reference evidence="11 12" key="2">
    <citation type="journal article" date="2012" name="Proc. Natl. Acad. Sci. U.S.A.">
        <title>Antigenic diversity is generated by distinct evolutionary mechanisms in African trypanosome species.</title>
        <authorList>
            <person name="Jackson A.P."/>
            <person name="Berry A."/>
            <person name="Aslett M."/>
            <person name="Allison H.C."/>
            <person name="Burton P."/>
            <person name="Vavrova-Anderson J."/>
            <person name="Brown R."/>
            <person name="Browne H."/>
            <person name="Corton N."/>
            <person name="Hauser H."/>
            <person name="Gamble J."/>
            <person name="Gilderthorp R."/>
            <person name="Marcello L."/>
            <person name="McQuillan J."/>
            <person name="Otto T.D."/>
            <person name="Quail M.A."/>
            <person name="Sanders M.J."/>
            <person name="van Tonder A."/>
            <person name="Ginger M.L."/>
            <person name="Field M.C."/>
            <person name="Barry J.D."/>
            <person name="Hertz-Fowler C."/>
            <person name="Berriman M."/>
        </authorList>
    </citation>
    <scope>NUCLEOTIDE SEQUENCE [LARGE SCALE GENOMIC DNA]</scope>
    <source>
        <strain evidence="11 12">IL3000</strain>
    </source>
</reference>
<evidence type="ECO:0000256" key="8">
    <source>
        <dbReference type="SAM" id="Phobius"/>
    </source>
</evidence>
<sequence>MCDRYIFLVVVVTLVGVVMVEARDLPALKLESAQGACAVSRLMKSMYNFVSSRNKEAQEMYESVERMYDLGRVRIAQHVLENGECDRMTFFVLFSQRIKENMTRKIRELASAGVKLVGAAGLAAGRLDEFINIFRHSWHVQTSHIFSTTYNHTYSFCLRGKGTKPVDKKSIVDCFMNDKETDDNGFVPVDGGDVHWLDQEDMGSLLDMRLKLVDGDPRDEHGQNRRCVLLSMGDGGGNYLGEGNKGKKVLWADGLLGVTSGNKKKSGFTGSVRSSSYSTNIMWEAKPSSSIPVLKDFVVRYNDYRKLFDEVKHLSAAMTDDWTVDHLMKYAEGIASLLYKPEELDVLLSVDENEGNETAEEDQRRLRLRHTVEPFVGLNDREQEWLAQYNKELVSKEFLAAEIQLCRSAAELHLRRNRWFFEWMVNAPSPPPKRIPSHIDYHLCRTAYGYACVLCSHIIVVHLFDYLFIRCVISVSVKGMENVIRLLVLSVLVVVYAVANDKAGGGSTITLQKATAVCHIARKLKGVSTYVAQKLEEYDQKIQEIQMMRDVVRLKVFMPGGEKLNCGKESAFLLYVYERLAAMQEVMGKLRQAGTKAAGSAGIAAGRLDEFVSVFKQAAGETNDRNFLNTCYKGGGSQNIFYGIGDDTDTQYGDGVKSLGEYIDAQFTLSGTGTGGSSSNSDTLAHVKNNNYYVDSNAIVHGIPWGDGIFTVQGGDQGDWKQVPSKDVTVLKSAAEDYQVFVSLLKSIHSIYAVIKADWVKNKLVSDNTIRNVLYTIKTTEGQKRRASEEDDNSPEGPPWFPTWNPSNMRNKLLEDELTLCEEHKRSGTAVVPIPLPLFLCFIVFA</sequence>
<evidence type="ECO:0000256" key="9">
    <source>
        <dbReference type="SAM" id="SignalP"/>
    </source>
</evidence>
<comment type="subcellular location">
    <subcellularLocation>
        <location evidence="1">Cell membrane</location>
        <topology evidence="1">Lipid-anchor</topology>
        <topology evidence="1">GPI-anchor</topology>
    </subcellularLocation>
</comment>
<keyword evidence="8" id="KW-1133">Transmembrane helix</keyword>
<dbReference type="GO" id="GO:0042783">
    <property type="term" value="P:symbiont-mediated evasion of host immune response"/>
    <property type="evidence" value="ECO:0007669"/>
    <property type="project" value="InterPro"/>
</dbReference>
<dbReference type="GO" id="GO:0005886">
    <property type="term" value="C:plasma membrane"/>
    <property type="evidence" value="ECO:0007669"/>
    <property type="project" value="UniProtKB-SubCell"/>
</dbReference>
<evidence type="ECO:0000256" key="2">
    <source>
        <dbReference type="ARBA" id="ARBA00022475"/>
    </source>
</evidence>
<feature type="transmembrane region" description="Helical" evidence="8">
    <location>
        <begin position="447"/>
        <end position="468"/>
    </location>
</feature>
<feature type="domain" description="Trypanosome variant surface glycoprotein A-type N-terminal" evidence="10">
    <location>
        <begin position="492"/>
        <end position="623"/>
    </location>
</feature>
<dbReference type="AlphaFoldDB" id="F9WAG6"/>
<feature type="signal peptide" evidence="9">
    <location>
        <begin position="1"/>
        <end position="22"/>
    </location>
</feature>
<keyword evidence="5" id="KW-0325">Glycoprotein</keyword>
<organism evidence="11 12">
    <name type="scientific">Trypanosoma congolense (strain IL3000)</name>
    <dbReference type="NCBI Taxonomy" id="1068625"/>
    <lineage>
        <taxon>Eukaryota</taxon>
        <taxon>Discoba</taxon>
        <taxon>Euglenozoa</taxon>
        <taxon>Kinetoplastea</taxon>
        <taxon>Metakinetoplastina</taxon>
        <taxon>Trypanosomatida</taxon>
        <taxon>Trypanosomatidae</taxon>
        <taxon>Trypanosoma</taxon>
        <taxon>Nannomonas</taxon>
    </lineage>
</organism>
<proteinExistence type="predicted"/>
<evidence type="ECO:0000313" key="12">
    <source>
        <dbReference type="Proteomes" id="UP000000702"/>
    </source>
</evidence>
<comment type="caution">
    <text evidence="11">The sequence shown here is derived from an EMBL/GenBank/DDBJ whole genome shotgun (WGS) entry which is preliminary data.</text>
</comment>
<evidence type="ECO:0000256" key="7">
    <source>
        <dbReference type="SAM" id="MobiDB-lite"/>
    </source>
</evidence>
<dbReference type="GO" id="GO:0098552">
    <property type="term" value="C:side of membrane"/>
    <property type="evidence" value="ECO:0007669"/>
    <property type="project" value="UniProtKB-KW"/>
</dbReference>
<evidence type="ECO:0000256" key="1">
    <source>
        <dbReference type="ARBA" id="ARBA00004609"/>
    </source>
</evidence>
<gene>
    <name evidence="11" type="ORF">TCIL3000_0_48730</name>
</gene>
<evidence type="ECO:0000256" key="6">
    <source>
        <dbReference type="ARBA" id="ARBA00023288"/>
    </source>
</evidence>
<feature type="chain" id="PRO_5003394809" evidence="9">
    <location>
        <begin position="23"/>
        <end position="846"/>
    </location>
</feature>
<name>F9WAG6_TRYCI</name>
<keyword evidence="9" id="KW-0732">Signal</keyword>
<dbReference type="Pfam" id="PF00913">
    <property type="entry name" value="Trypan_glycop"/>
    <property type="match status" value="1"/>
</dbReference>
<keyword evidence="8" id="KW-0812">Transmembrane</keyword>
<dbReference type="EMBL" id="CAEQ01001433">
    <property type="protein sequence ID" value="CCD14228.1"/>
    <property type="molecule type" value="Genomic_DNA"/>
</dbReference>
<feature type="transmembrane region" description="Helical" evidence="8">
    <location>
        <begin position="480"/>
        <end position="499"/>
    </location>
</feature>
<dbReference type="Gene3D" id="3.90.150.10">
    <property type="entry name" value="Variant Surface Glycoprotein, subunit A domain 1"/>
    <property type="match status" value="1"/>
</dbReference>